<feature type="domain" description="Methyltransferase" evidence="4">
    <location>
        <begin position="68"/>
        <end position="161"/>
    </location>
</feature>
<protein>
    <submittedName>
        <fullName evidence="5">SAM-dependent methyltransferase</fullName>
    </submittedName>
</protein>
<dbReference type="InterPro" id="IPR029063">
    <property type="entry name" value="SAM-dependent_MTases_sf"/>
</dbReference>
<evidence type="ECO:0000256" key="1">
    <source>
        <dbReference type="ARBA" id="ARBA00022603"/>
    </source>
</evidence>
<dbReference type="InterPro" id="IPR041698">
    <property type="entry name" value="Methyltransf_25"/>
</dbReference>
<accession>A0ABN6MGJ8</accession>
<dbReference type="EMBL" id="AP025564">
    <property type="protein sequence ID" value="BDE97116.1"/>
    <property type="molecule type" value="Genomic_DNA"/>
</dbReference>
<dbReference type="GO" id="GO:0032259">
    <property type="term" value="P:methylation"/>
    <property type="evidence" value="ECO:0007669"/>
    <property type="project" value="UniProtKB-KW"/>
</dbReference>
<gene>
    <name evidence="5" type="ORF">CE91St30_24490</name>
</gene>
<dbReference type="PANTHER" id="PTHR43464">
    <property type="entry name" value="METHYLTRANSFERASE"/>
    <property type="match status" value="1"/>
</dbReference>
<sequence>MDLYTALQRPRPYERQASIWTDPRIAPQMLRAHLDSSSDSASYAPGRIDETVSFLVDALRLSRGSSLVDLGCGPGLYAERFARAGVQVTGVDISEHSIAHALDRAHGKGLDIEYRVQSYCDPFGSDCFDAAMLVWEDFGVLSPGERRAVLENVRRSLRPGGRFALDVASEKQLPDPDDGAAGTWEAYEAGFFRDHPYVVMRKTWLFSETHSFCETSVVVDGGITVYQNHQTVFSVRRIVDELEDAGFSVETVGDDLRGTPYSGESLQIGVVAVKPQ</sequence>
<keyword evidence="6" id="KW-1185">Reference proteome</keyword>
<name>A0ABN6MGJ8_9ACTN</name>
<evidence type="ECO:0000313" key="6">
    <source>
        <dbReference type="Proteomes" id="UP001320544"/>
    </source>
</evidence>
<proteinExistence type="predicted"/>
<dbReference type="Pfam" id="PF13649">
    <property type="entry name" value="Methyltransf_25"/>
    <property type="match status" value="1"/>
</dbReference>
<reference evidence="5 6" key="1">
    <citation type="submission" date="2022-01" db="EMBL/GenBank/DDBJ databases">
        <title>Novel bile acid biosynthetic pathways are enriched in the microbiome of centenarians.</title>
        <authorList>
            <person name="Sato Y."/>
            <person name="Atarashi K."/>
            <person name="Plichta R.D."/>
            <person name="Arai Y."/>
            <person name="Sasajima S."/>
            <person name="Kearney M.S."/>
            <person name="Suda W."/>
            <person name="Takeshita K."/>
            <person name="Sasaki T."/>
            <person name="Okamoto S."/>
            <person name="Skelly N.A."/>
            <person name="Okamura Y."/>
            <person name="Vlamakis H."/>
            <person name="Li Y."/>
            <person name="Tanoue T."/>
            <person name="Takei H."/>
            <person name="Nittono H."/>
            <person name="Narushima S."/>
            <person name="Irie J."/>
            <person name="Itoh H."/>
            <person name="Moriya K."/>
            <person name="Sugiura Y."/>
            <person name="Suematsu M."/>
            <person name="Moritoki N."/>
            <person name="Shibata S."/>
            <person name="Littman R.D."/>
            <person name="Fischbach A.M."/>
            <person name="Uwamino Y."/>
            <person name="Inoue T."/>
            <person name="Honda A."/>
            <person name="Hattori M."/>
            <person name="Murai T."/>
            <person name="Xavier J.R."/>
            <person name="Hirose N."/>
            <person name="Honda K."/>
        </authorList>
    </citation>
    <scope>NUCLEOTIDE SEQUENCE [LARGE SCALE GENOMIC DNA]</scope>
    <source>
        <strain evidence="5 6">CE91-St30</strain>
    </source>
</reference>
<dbReference type="SUPFAM" id="SSF53335">
    <property type="entry name" value="S-adenosyl-L-methionine-dependent methyltransferases"/>
    <property type="match status" value="1"/>
</dbReference>
<organism evidence="5 6">
    <name type="scientific">Raoultibacter timonensis</name>
    <dbReference type="NCBI Taxonomy" id="1907662"/>
    <lineage>
        <taxon>Bacteria</taxon>
        <taxon>Bacillati</taxon>
        <taxon>Actinomycetota</taxon>
        <taxon>Coriobacteriia</taxon>
        <taxon>Eggerthellales</taxon>
        <taxon>Eggerthellaceae</taxon>
        <taxon>Raoultibacter</taxon>
    </lineage>
</organism>
<evidence type="ECO:0000259" key="4">
    <source>
        <dbReference type="Pfam" id="PF13649"/>
    </source>
</evidence>
<dbReference type="PANTHER" id="PTHR43464:SF19">
    <property type="entry name" value="UBIQUINONE BIOSYNTHESIS O-METHYLTRANSFERASE, MITOCHONDRIAL"/>
    <property type="match status" value="1"/>
</dbReference>
<dbReference type="Gene3D" id="3.40.50.150">
    <property type="entry name" value="Vaccinia Virus protein VP39"/>
    <property type="match status" value="1"/>
</dbReference>
<keyword evidence="1 5" id="KW-0489">Methyltransferase</keyword>
<evidence type="ECO:0000256" key="2">
    <source>
        <dbReference type="ARBA" id="ARBA00022679"/>
    </source>
</evidence>
<dbReference type="RefSeq" id="WP_244386269.1">
    <property type="nucleotide sequence ID" value="NZ_AP025564.1"/>
</dbReference>
<dbReference type="CDD" id="cd02440">
    <property type="entry name" value="AdoMet_MTases"/>
    <property type="match status" value="1"/>
</dbReference>
<dbReference type="Proteomes" id="UP001320544">
    <property type="component" value="Chromosome"/>
</dbReference>
<evidence type="ECO:0000313" key="5">
    <source>
        <dbReference type="EMBL" id="BDE97116.1"/>
    </source>
</evidence>
<keyword evidence="3" id="KW-0949">S-adenosyl-L-methionine</keyword>
<keyword evidence="2" id="KW-0808">Transferase</keyword>
<evidence type="ECO:0000256" key="3">
    <source>
        <dbReference type="ARBA" id="ARBA00022691"/>
    </source>
</evidence>
<dbReference type="GO" id="GO:0008168">
    <property type="term" value="F:methyltransferase activity"/>
    <property type="evidence" value="ECO:0007669"/>
    <property type="project" value="UniProtKB-KW"/>
</dbReference>